<proteinExistence type="inferred from homology"/>
<dbReference type="PANTHER" id="PTHR33573:SF30">
    <property type="entry name" value="CASP-LIKE PROTEIN 2C1-RELATED"/>
    <property type="match status" value="1"/>
</dbReference>
<keyword evidence="4 8" id="KW-1003">Cell membrane</keyword>
<evidence type="ECO:0000256" key="1">
    <source>
        <dbReference type="ARBA" id="ARBA00004651"/>
    </source>
</evidence>
<comment type="subunit">
    <text evidence="3 8">Homodimer and heterodimers.</text>
</comment>
<keyword evidence="6 8" id="KW-1133">Transmembrane helix</keyword>
<organism evidence="10 11">
    <name type="scientific">Trema orientale</name>
    <name type="common">Charcoal tree</name>
    <name type="synonym">Celtis orientalis</name>
    <dbReference type="NCBI Taxonomy" id="63057"/>
    <lineage>
        <taxon>Eukaryota</taxon>
        <taxon>Viridiplantae</taxon>
        <taxon>Streptophyta</taxon>
        <taxon>Embryophyta</taxon>
        <taxon>Tracheophyta</taxon>
        <taxon>Spermatophyta</taxon>
        <taxon>Magnoliopsida</taxon>
        <taxon>eudicotyledons</taxon>
        <taxon>Gunneridae</taxon>
        <taxon>Pentapetalae</taxon>
        <taxon>rosids</taxon>
        <taxon>fabids</taxon>
        <taxon>Rosales</taxon>
        <taxon>Cannabaceae</taxon>
        <taxon>Trema</taxon>
    </lineage>
</organism>
<evidence type="ECO:0000256" key="4">
    <source>
        <dbReference type="ARBA" id="ARBA00022475"/>
    </source>
</evidence>
<dbReference type="InParanoid" id="A0A2P5FJH0"/>
<evidence type="ECO:0000256" key="3">
    <source>
        <dbReference type="ARBA" id="ARBA00011489"/>
    </source>
</evidence>
<comment type="similarity">
    <text evidence="2 8">Belongs to the Casparian strip membrane proteins (CASP) family.</text>
</comment>
<evidence type="ECO:0000256" key="5">
    <source>
        <dbReference type="ARBA" id="ARBA00022692"/>
    </source>
</evidence>
<dbReference type="Pfam" id="PF04535">
    <property type="entry name" value="CASP_dom"/>
    <property type="match status" value="1"/>
</dbReference>
<name>A0A2P5FJH0_TREOI</name>
<evidence type="ECO:0000256" key="8">
    <source>
        <dbReference type="RuleBase" id="RU361233"/>
    </source>
</evidence>
<accession>A0A2P5FJH0</accession>
<dbReference type="FunCoup" id="A0A2P5FJH0">
    <property type="interactions" value="73"/>
</dbReference>
<comment type="subcellular location">
    <subcellularLocation>
        <location evidence="1 8">Cell membrane</location>
        <topology evidence="1 8">Multi-pass membrane protein</topology>
    </subcellularLocation>
</comment>
<gene>
    <name evidence="10" type="ORF">TorRG33x02_062470</name>
</gene>
<dbReference type="Proteomes" id="UP000237000">
    <property type="component" value="Unassembled WGS sequence"/>
</dbReference>
<evidence type="ECO:0000256" key="7">
    <source>
        <dbReference type="ARBA" id="ARBA00023136"/>
    </source>
</evidence>
<dbReference type="InterPro" id="IPR006459">
    <property type="entry name" value="CASP/CASPL"/>
</dbReference>
<dbReference type="NCBIfam" id="TIGR01569">
    <property type="entry name" value="A_tha_TIGR01569"/>
    <property type="match status" value="1"/>
</dbReference>
<feature type="domain" description="Casparian strip membrane protein" evidence="9">
    <location>
        <begin position="2"/>
        <end position="147"/>
    </location>
</feature>
<feature type="transmembrane region" description="Helical" evidence="8">
    <location>
        <begin position="46"/>
        <end position="63"/>
    </location>
</feature>
<evidence type="ECO:0000313" key="11">
    <source>
        <dbReference type="Proteomes" id="UP000237000"/>
    </source>
</evidence>
<sequence length="175" mass="19622">MAKAQLILRVFAVSLLVFTASLVGFNTQTKEVLLVRKKATFRDLNSLYVSVYVYSVAAGYNLLRLCNLSAWFERNSKWTNVGLAWAGLLLDQLAVYVTFGANTAALQASVLGLTGQNEFQWMKLCNRFTRFCIQIGGAMICGYITCIVMILVTSFSAFNLFRLYSPKRFLLLKAI</sequence>
<evidence type="ECO:0000256" key="2">
    <source>
        <dbReference type="ARBA" id="ARBA00007651"/>
    </source>
</evidence>
<evidence type="ECO:0000313" key="10">
    <source>
        <dbReference type="EMBL" id="PON97932.1"/>
    </source>
</evidence>
<comment type="caution">
    <text evidence="10">The sequence shown here is derived from an EMBL/GenBank/DDBJ whole genome shotgun (WGS) entry which is preliminary data.</text>
</comment>
<dbReference type="AlphaFoldDB" id="A0A2P5FJH0"/>
<dbReference type="EMBL" id="JXTC01000028">
    <property type="protein sequence ID" value="PON97932.1"/>
    <property type="molecule type" value="Genomic_DNA"/>
</dbReference>
<evidence type="ECO:0000259" key="9">
    <source>
        <dbReference type="Pfam" id="PF04535"/>
    </source>
</evidence>
<dbReference type="OrthoDB" id="689315at2759"/>
<dbReference type="GO" id="GO:0005886">
    <property type="term" value="C:plasma membrane"/>
    <property type="evidence" value="ECO:0007669"/>
    <property type="project" value="UniProtKB-SubCell"/>
</dbReference>
<dbReference type="PANTHER" id="PTHR33573">
    <property type="entry name" value="CASP-LIKE PROTEIN 4A4"/>
    <property type="match status" value="1"/>
</dbReference>
<keyword evidence="7 8" id="KW-0472">Membrane</keyword>
<feature type="transmembrane region" description="Helical" evidence="8">
    <location>
        <begin position="6"/>
        <end position="25"/>
    </location>
</feature>
<reference evidence="11" key="1">
    <citation type="submission" date="2016-06" db="EMBL/GenBank/DDBJ databases">
        <title>Parallel loss of symbiosis genes in relatives of nitrogen-fixing non-legume Parasponia.</title>
        <authorList>
            <person name="Van Velzen R."/>
            <person name="Holmer R."/>
            <person name="Bu F."/>
            <person name="Rutten L."/>
            <person name="Van Zeijl A."/>
            <person name="Liu W."/>
            <person name="Santuari L."/>
            <person name="Cao Q."/>
            <person name="Sharma T."/>
            <person name="Shen D."/>
            <person name="Roswanjaya Y."/>
            <person name="Wardhani T."/>
            <person name="Kalhor M.S."/>
            <person name="Jansen J."/>
            <person name="Van den Hoogen J."/>
            <person name="Gungor B."/>
            <person name="Hartog M."/>
            <person name="Hontelez J."/>
            <person name="Verver J."/>
            <person name="Yang W.-C."/>
            <person name="Schijlen E."/>
            <person name="Repin R."/>
            <person name="Schilthuizen M."/>
            <person name="Schranz E."/>
            <person name="Heidstra R."/>
            <person name="Miyata K."/>
            <person name="Fedorova E."/>
            <person name="Kohlen W."/>
            <person name="Bisseling T."/>
            <person name="Smit S."/>
            <person name="Geurts R."/>
        </authorList>
    </citation>
    <scope>NUCLEOTIDE SEQUENCE [LARGE SCALE GENOMIC DNA]</scope>
    <source>
        <strain evidence="11">cv. RG33-2</strain>
    </source>
</reference>
<keyword evidence="11" id="KW-1185">Reference proteome</keyword>
<feature type="transmembrane region" description="Helical" evidence="8">
    <location>
        <begin position="135"/>
        <end position="161"/>
    </location>
</feature>
<keyword evidence="5 8" id="KW-0812">Transmembrane</keyword>
<dbReference type="InterPro" id="IPR006702">
    <property type="entry name" value="CASP_dom"/>
</dbReference>
<comment type="caution">
    <text evidence="8">Lacks conserved residue(s) required for the propagation of feature annotation.</text>
</comment>
<evidence type="ECO:0000256" key="6">
    <source>
        <dbReference type="ARBA" id="ARBA00022989"/>
    </source>
</evidence>
<dbReference type="STRING" id="63057.A0A2P5FJH0"/>
<protein>
    <recommendedName>
        <fullName evidence="8">CASP-like protein</fullName>
    </recommendedName>
</protein>